<keyword evidence="3" id="KW-0808">Transferase</keyword>
<organism evidence="7 8">
    <name type="scientific">Candidatus Iainarchaeum sp</name>
    <dbReference type="NCBI Taxonomy" id="3101447"/>
    <lineage>
        <taxon>Archaea</taxon>
        <taxon>Candidatus Iainarchaeota</taxon>
        <taxon>Candidatus Iainarchaeia</taxon>
        <taxon>Candidatus Iainarchaeales</taxon>
        <taxon>Candidatus Iainarchaeaceae</taxon>
        <taxon>Candidatus Iainarchaeum</taxon>
    </lineage>
</organism>
<dbReference type="SUPFAM" id="SSF52540">
    <property type="entry name" value="P-loop containing nucleoside triphosphate hydrolases"/>
    <property type="match status" value="1"/>
</dbReference>
<dbReference type="Gene3D" id="3.40.50.300">
    <property type="entry name" value="P-loop containing nucleotide triphosphate hydrolases"/>
    <property type="match status" value="1"/>
</dbReference>
<dbReference type="EMBL" id="DUFW01000086">
    <property type="protein sequence ID" value="HIH21961.1"/>
    <property type="molecule type" value="Genomic_DNA"/>
</dbReference>
<dbReference type="PANTHER" id="PTHR12595:SF0">
    <property type="entry name" value="ADENYLATE KINASE ISOENZYME 6"/>
    <property type="match status" value="1"/>
</dbReference>
<dbReference type="Proteomes" id="UP000590964">
    <property type="component" value="Unassembled WGS sequence"/>
</dbReference>
<keyword evidence="5" id="KW-0418">Kinase</keyword>
<keyword evidence="1" id="KW-0690">Ribosome biogenesis</keyword>
<proteinExistence type="predicted"/>
<evidence type="ECO:0000256" key="6">
    <source>
        <dbReference type="ARBA" id="ARBA00022840"/>
    </source>
</evidence>
<dbReference type="GO" id="GO:0005524">
    <property type="term" value="F:ATP binding"/>
    <property type="evidence" value="ECO:0007669"/>
    <property type="project" value="UniProtKB-KW"/>
</dbReference>
<keyword evidence="2" id="KW-0698">rRNA processing</keyword>
<dbReference type="GO" id="GO:0016887">
    <property type="term" value="F:ATP hydrolysis activity"/>
    <property type="evidence" value="ECO:0007669"/>
    <property type="project" value="InterPro"/>
</dbReference>
<name>A0A7J4JW15_9ARCH</name>
<evidence type="ECO:0000256" key="4">
    <source>
        <dbReference type="ARBA" id="ARBA00022741"/>
    </source>
</evidence>
<sequence>MPAKLVLMKILITGTPGTGKSAVAKELGRKLGWKVINEREFCLRKKIGKRENGELEVPIGKLGKELRKEFKKSKNLILEGHLLCETKLAADLAIVLHASVKELEERLWEKGYGELKILDNIFCEQTGYCSKKALKNYGKKQVLELENGKGIKEIAARILKEIGKTKAGKKALKE</sequence>
<comment type="caution">
    <text evidence="7">The sequence shown here is derived from an EMBL/GenBank/DDBJ whole genome shotgun (WGS) entry which is preliminary data.</text>
</comment>
<reference evidence="8" key="1">
    <citation type="journal article" date="2020" name="bioRxiv">
        <title>A rank-normalized archaeal taxonomy based on genome phylogeny resolves widespread incomplete and uneven classifications.</title>
        <authorList>
            <person name="Rinke C."/>
            <person name="Chuvochina M."/>
            <person name="Mussig A.J."/>
            <person name="Chaumeil P.-A."/>
            <person name="Waite D.W."/>
            <person name="Whitman W.B."/>
            <person name="Parks D.H."/>
            <person name="Hugenholtz P."/>
        </authorList>
    </citation>
    <scope>NUCLEOTIDE SEQUENCE [LARGE SCALE GENOMIC DNA]</scope>
</reference>
<dbReference type="Pfam" id="PF13238">
    <property type="entry name" value="AAA_18"/>
    <property type="match status" value="1"/>
</dbReference>
<gene>
    <name evidence="7" type="ORF">HA222_04875</name>
</gene>
<evidence type="ECO:0000256" key="3">
    <source>
        <dbReference type="ARBA" id="ARBA00022679"/>
    </source>
</evidence>
<evidence type="ECO:0000256" key="2">
    <source>
        <dbReference type="ARBA" id="ARBA00022552"/>
    </source>
</evidence>
<dbReference type="InterPro" id="IPR027417">
    <property type="entry name" value="P-loop_NTPase"/>
</dbReference>
<evidence type="ECO:0000313" key="7">
    <source>
        <dbReference type="EMBL" id="HIH21961.1"/>
    </source>
</evidence>
<dbReference type="InterPro" id="IPR020618">
    <property type="entry name" value="Adenyl_kinase_AK6"/>
</dbReference>
<dbReference type="PANTHER" id="PTHR12595">
    <property type="entry name" value="POS9-ACTIVATING FACTOR FAP7-RELATED"/>
    <property type="match status" value="1"/>
</dbReference>
<dbReference type="AlphaFoldDB" id="A0A7J4JW15"/>
<evidence type="ECO:0000256" key="1">
    <source>
        <dbReference type="ARBA" id="ARBA00022517"/>
    </source>
</evidence>
<evidence type="ECO:0000256" key="5">
    <source>
        <dbReference type="ARBA" id="ARBA00022777"/>
    </source>
</evidence>
<dbReference type="GO" id="GO:0004017">
    <property type="term" value="F:AMP kinase activity"/>
    <property type="evidence" value="ECO:0007669"/>
    <property type="project" value="InterPro"/>
</dbReference>
<keyword evidence="4" id="KW-0547">Nucleotide-binding</keyword>
<accession>A0A7J4JW15</accession>
<protein>
    <submittedName>
        <fullName evidence="7">AAA family ATPase</fullName>
    </submittedName>
</protein>
<keyword evidence="6" id="KW-0067">ATP-binding</keyword>
<dbReference type="GO" id="GO:0006364">
    <property type="term" value="P:rRNA processing"/>
    <property type="evidence" value="ECO:0007669"/>
    <property type="project" value="UniProtKB-KW"/>
</dbReference>
<evidence type="ECO:0000313" key="8">
    <source>
        <dbReference type="Proteomes" id="UP000590964"/>
    </source>
</evidence>